<organism evidence="9 10">
    <name type="scientific">Patiriisocius marinistellae</name>
    <dbReference type="NCBI Taxonomy" id="2494560"/>
    <lineage>
        <taxon>Bacteria</taxon>
        <taxon>Pseudomonadati</taxon>
        <taxon>Bacteroidota</taxon>
        <taxon>Flavobacteriia</taxon>
        <taxon>Flavobacteriales</taxon>
        <taxon>Flavobacteriaceae</taxon>
        <taxon>Patiriisocius</taxon>
    </lineage>
</organism>
<comment type="caution">
    <text evidence="9">The sequence shown here is derived from an EMBL/GenBank/DDBJ whole genome shotgun (WGS) entry which is preliminary data.</text>
</comment>
<dbReference type="SUPFAM" id="SSF52317">
    <property type="entry name" value="Class I glutamine amidotransferase-like"/>
    <property type="match status" value="1"/>
</dbReference>
<keyword evidence="6" id="KW-0482">Metalloprotease</keyword>
<keyword evidence="5" id="KW-0862">Zinc</keyword>
<evidence type="ECO:0000256" key="4">
    <source>
        <dbReference type="ARBA" id="ARBA00022801"/>
    </source>
</evidence>
<evidence type="ECO:0000313" key="10">
    <source>
        <dbReference type="Proteomes" id="UP000326994"/>
    </source>
</evidence>
<sequence length="838" mass="94967">MKKILLLIAILSITNTFAQIENVDLSYYLPTDVTYNQDIPKPKDIIKHEVGEWHITHDKLAQYMLALAASSDRITIEDRGTTYEGRSLLLLTITSPSNHANIESIRKNHLDLTSKNGGNIDVSNMPIVVQEGFSIHGNEPSGSNAALAVAYYLAAAQGPKIDELLKNVVILFDPSYNPDGLQRFAYWANMHKSKNINPDPNDREYDEVWPGGRTNHYWFDMNRDWLPVQLPESRARIATFHKWIPNILTDHHEMGTNSSFFFQPGIPSRTHPLTPQQNQDLTGEIGTYHAKAFDKIGSFYYTEENFDDFYYGKGSTFPDVNGSIGILFEQASSRGHAQESDNGILTFPFTIRNQFTAALSTLEAAVGMRTKILKYHQQFYKDAFNEASKGGAIVFGDEKDASKAYELAQILQHHGIKFHEVKNDFSSNGKNYKKGASYIIPKNQRQNRLINAMFEKRTTFQDSLFYDISAWTFPLAFNLDYDENASLNNAGAEISELKRVTPKMVTTSQYAYLMEWHDYYTPKALNMILSKGLRASVGMSPFTSGNTTYDYGTIMIPAKNQKMSPIEIGQFLQQISEETNVTITPVTTGSTKGIDLGSNQFRAIELPKVALLVGDGMNPYDAGEIWHLFDQRYDMLITKLDVNNLGRTDLSRYTDIIIPNTWGGLDKSHSEKLKDWVKNGGTLIGYKNVGRWFDSNELLKINFKTRKDTANAISFEQRRDYRGAQVIGGAIFETKLDRSHPIAFGYKNEKLPTFRNSTLFMEADKNSYNNPIQYTTTPLLSGYISKPNLEDLKNTSMFKVGNLGRGEIIYFTDNTNFRAFWFGTNKLLMNAIFFGNEM</sequence>
<dbReference type="OrthoDB" id="9758209at2"/>
<feature type="chain" id="PRO_5023831499" evidence="7">
    <location>
        <begin position="19"/>
        <end position="838"/>
    </location>
</feature>
<evidence type="ECO:0000259" key="8">
    <source>
        <dbReference type="Pfam" id="PF00246"/>
    </source>
</evidence>
<comment type="cofactor">
    <cofactor evidence="1">
        <name>Zn(2+)</name>
        <dbReference type="ChEBI" id="CHEBI:29105"/>
    </cofactor>
</comment>
<evidence type="ECO:0000256" key="3">
    <source>
        <dbReference type="ARBA" id="ARBA00022670"/>
    </source>
</evidence>
<dbReference type="Proteomes" id="UP000326994">
    <property type="component" value="Unassembled WGS sequence"/>
</dbReference>
<evidence type="ECO:0000313" key="9">
    <source>
        <dbReference type="EMBL" id="GEQ86746.1"/>
    </source>
</evidence>
<dbReference type="PANTHER" id="PTHR11705:SF143">
    <property type="entry name" value="SLL0236 PROTEIN"/>
    <property type="match status" value="1"/>
</dbReference>
<dbReference type="EMBL" id="BKCF01000004">
    <property type="protein sequence ID" value="GEQ86746.1"/>
    <property type="molecule type" value="Genomic_DNA"/>
</dbReference>
<dbReference type="Gene3D" id="3.40.630.10">
    <property type="entry name" value="Zn peptidases"/>
    <property type="match status" value="1"/>
</dbReference>
<dbReference type="GO" id="GO:0008270">
    <property type="term" value="F:zinc ion binding"/>
    <property type="evidence" value="ECO:0007669"/>
    <property type="project" value="InterPro"/>
</dbReference>
<evidence type="ECO:0000256" key="5">
    <source>
        <dbReference type="ARBA" id="ARBA00022833"/>
    </source>
</evidence>
<proteinExistence type="inferred from homology"/>
<keyword evidence="3" id="KW-0645">Protease</keyword>
<comment type="similarity">
    <text evidence="2">Belongs to the peptidase M14 family.</text>
</comment>
<dbReference type="SUPFAM" id="SSF53187">
    <property type="entry name" value="Zn-dependent exopeptidases"/>
    <property type="match status" value="1"/>
</dbReference>
<evidence type="ECO:0000256" key="2">
    <source>
        <dbReference type="ARBA" id="ARBA00005988"/>
    </source>
</evidence>
<evidence type="ECO:0000256" key="6">
    <source>
        <dbReference type="ARBA" id="ARBA00023049"/>
    </source>
</evidence>
<reference evidence="9 10" key="1">
    <citation type="submission" date="2019-08" db="EMBL/GenBank/DDBJ databases">
        <title>Ulvibacter marinistellae sp. nov., isolated from a starfish, Patiria pectinifera.</title>
        <authorList>
            <person name="Kawano K."/>
            <person name="Ushijima N."/>
            <person name="Kihara M."/>
            <person name="Itoh H."/>
        </authorList>
    </citation>
    <scope>NUCLEOTIDE SEQUENCE [LARGE SCALE GENOMIC DNA]</scope>
    <source>
        <strain evidence="9 10">KK4</strain>
    </source>
</reference>
<evidence type="ECO:0000256" key="1">
    <source>
        <dbReference type="ARBA" id="ARBA00001947"/>
    </source>
</evidence>
<name>A0A5J4G261_9FLAO</name>
<dbReference type="InterPro" id="IPR029062">
    <property type="entry name" value="Class_I_gatase-like"/>
</dbReference>
<feature type="domain" description="Peptidase M14" evidence="8">
    <location>
        <begin position="62"/>
        <end position="263"/>
    </location>
</feature>
<dbReference type="AlphaFoldDB" id="A0A5J4G261"/>
<feature type="signal peptide" evidence="7">
    <location>
        <begin position="1"/>
        <end position="18"/>
    </location>
</feature>
<dbReference type="GO" id="GO:0004181">
    <property type="term" value="F:metallocarboxypeptidase activity"/>
    <property type="evidence" value="ECO:0007669"/>
    <property type="project" value="InterPro"/>
</dbReference>
<protein>
    <submittedName>
        <fullName evidence="9">Peptidase M14</fullName>
    </submittedName>
</protein>
<dbReference type="CDD" id="cd03143">
    <property type="entry name" value="A4_beta-galactosidase_middle_domain"/>
    <property type="match status" value="1"/>
</dbReference>
<keyword evidence="4" id="KW-0378">Hydrolase</keyword>
<dbReference type="InterPro" id="IPR000834">
    <property type="entry name" value="Peptidase_M14"/>
</dbReference>
<accession>A0A5J4G261</accession>
<dbReference type="GO" id="GO:0006508">
    <property type="term" value="P:proteolysis"/>
    <property type="evidence" value="ECO:0007669"/>
    <property type="project" value="UniProtKB-KW"/>
</dbReference>
<dbReference type="PANTHER" id="PTHR11705">
    <property type="entry name" value="PROTEASE FAMILY M14 CARBOXYPEPTIDASE A,B"/>
    <property type="match status" value="1"/>
</dbReference>
<dbReference type="RefSeq" id="WP_151894668.1">
    <property type="nucleotide sequence ID" value="NZ_BKCF01000004.1"/>
</dbReference>
<dbReference type="GO" id="GO:0005615">
    <property type="term" value="C:extracellular space"/>
    <property type="evidence" value="ECO:0007669"/>
    <property type="project" value="TreeGrafter"/>
</dbReference>
<evidence type="ECO:0000256" key="7">
    <source>
        <dbReference type="SAM" id="SignalP"/>
    </source>
</evidence>
<keyword evidence="10" id="KW-1185">Reference proteome</keyword>
<keyword evidence="7" id="KW-0732">Signal</keyword>
<gene>
    <name evidence="9" type="ORF">ULMS_22540</name>
</gene>
<dbReference type="Pfam" id="PF00246">
    <property type="entry name" value="Peptidase_M14"/>
    <property type="match status" value="1"/>
</dbReference>